<evidence type="ECO:0000256" key="7">
    <source>
        <dbReference type="ARBA" id="ARBA00022737"/>
    </source>
</evidence>
<evidence type="ECO:0000256" key="10">
    <source>
        <dbReference type="ARBA" id="ARBA00023235"/>
    </source>
</evidence>
<feature type="disulfide bond" description="Redox-active" evidence="12">
    <location>
        <begin position="60"/>
        <end position="63"/>
    </location>
</feature>
<dbReference type="Pfam" id="PF13848">
    <property type="entry name" value="Thioredoxin_6"/>
    <property type="match status" value="1"/>
</dbReference>
<dbReference type="STRING" id="1071381.G8BQ74"/>
<dbReference type="CDD" id="cd02961">
    <property type="entry name" value="PDI_a_family"/>
    <property type="match status" value="1"/>
</dbReference>
<evidence type="ECO:0000313" key="18">
    <source>
        <dbReference type="Proteomes" id="UP000005666"/>
    </source>
</evidence>
<keyword evidence="9 12" id="KW-1015">Disulfide bond</keyword>
<sequence>MLLNKKTLFPLASLLAHFVAANEEAIAPEDSQVVKLGKDNFVDFVKDNHLVMAEFFAPWCGHCKKLAPEYVKAADTLQSKDVALAQIDCTDNQDLCMGQGIRGYPTIKIFRDGDYENATDYNGARTAEAIVDHMIKLTLPVVIELEDADDLEDYIEDVAQYGSIFVNKGMADYNETFYKTAKKAFGKHTFINVPLEKGETPELTFYSKSLEKPITFDGDLKQLVESDDYLIRWASIESLPAFGEINAETYSGYYAAELPMGYFFFNDDEDVKTVEKLFESLAKTYKGKILFAKLDGSKFGRHADALNMKQQFPLFVIHDSKLNLKYGLPQLSDEEFEKLDGKRITLNSKQVKKLVKDFVSGKAEPTVKSEPIPEVQESNVTKIVGYTHEDIVQDAKKDVLVKYYAPWCGHCKKLAPIYEDLANLLQSEKSTKDKFVIAEVDATLNDISSVELEGYPTIILYPANKKDEPVRFESQRDITNFLTFLEENSTNKLKATSLVKAYEAMIAEQKAAEAAAKAAAEEEDDDEDDEDEDEDEIEHDEL</sequence>
<feature type="chain" id="PRO_5005132958" description="Protein disulfide-isomerase" evidence="14">
    <location>
        <begin position="22"/>
        <end position="542"/>
    </location>
</feature>
<keyword evidence="7" id="KW-0677">Repeat</keyword>
<dbReference type="PANTHER" id="PTHR18929:SF132">
    <property type="entry name" value="PROTEIN DISULFIDE-ISOMERASE A3"/>
    <property type="match status" value="1"/>
</dbReference>
<dbReference type="eggNOG" id="KOG0190">
    <property type="taxonomic scope" value="Eukaryota"/>
</dbReference>
<dbReference type="KEGG" id="tpf:TPHA_0B04860"/>
<dbReference type="GO" id="GO:0003756">
    <property type="term" value="F:protein disulfide isomerase activity"/>
    <property type="evidence" value="ECO:0007669"/>
    <property type="project" value="UniProtKB-EC"/>
</dbReference>
<keyword evidence="18" id="KW-1185">Reference proteome</keyword>
<dbReference type="PROSITE" id="PS00194">
    <property type="entry name" value="THIOREDOXIN_1"/>
    <property type="match status" value="2"/>
</dbReference>
<comment type="function">
    <text evidence="2">Participates in the folding of proteins containing disulfide bonds, may be involved in glycosylation, prolyl hydroxylation and triglyceride transfer.</text>
</comment>
<dbReference type="RefSeq" id="XP_003684589.1">
    <property type="nucleotide sequence ID" value="XM_003684541.1"/>
</dbReference>
<dbReference type="Pfam" id="PF00085">
    <property type="entry name" value="Thioredoxin"/>
    <property type="match status" value="2"/>
</dbReference>
<keyword evidence="6 14" id="KW-0732">Signal</keyword>
<dbReference type="GO" id="GO:0006457">
    <property type="term" value="P:protein folding"/>
    <property type="evidence" value="ECO:0007669"/>
    <property type="project" value="EnsemblFungi"/>
</dbReference>
<dbReference type="CDD" id="cd02982">
    <property type="entry name" value="PDI_b'_family"/>
    <property type="match status" value="1"/>
</dbReference>
<feature type="domain" description="Thioredoxin" evidence="16">
    <location>
        <begin position="14"/>
        <end position="139"/>
    </location>
</feature>
<keyword evidence="11 12" id="KW-0676">Redox-active center</keyword>
<dbReference type="HOGENOM" id="CLU_025879_5_0_1"/>
<dbReference type="OrthoDB" id="427280at2759"/>
<keyword evidence="8" id="KW-0256">Endoplasmic reticulum</keyword>
<comment type="subcellular location">
    <subcellularLocation>
        <location evidence="3">Endoplasmic reticulum lumen</location>
    </subcellularLocation>
</comment>
<evidence type="ECO:0000256" key="8">
    <source>
        <dbReference type="ARBA" id="ARBA00022824"/>
    </source>
</evidence>
<dbReference type="GO" id="GO:0051082">
    <property type="term" value="F:unfolded protein binding"/>
    <property type="evidence" value="ECO:0007669"/>
    <property type="project" value="EnsemblFungi"/>
</dbReference>
<dbReference type="CDD" id="cd02995">
    <property type="entry name" value="PDI_a_PDI_a'_C"/>
    <property type="match status" value="1"/>
</dbReference>
<dbReference type="EMBL" id="HE612857">
    <property type="protein sequence ID" value="CCE62155.1"/>
    <property type="molecule type" value="Genomic_DNA"/>
</dbReference>
<feature type="domain" description="Thioredoxin" evidence="16">
    <location>
        <begin position="366"/>
        <end position="490"/>
    </location>
</feature>
<dbReference type="AlphaFoldDB" id="G8BQ74"/>
<comment type="catalytic activity">
    <reaction evidence="1 14">
        <text>Catalyzes the rearrangement of -S-S- bonds in proteins.</text>
        <dbReference type="EC" id="5.3.4.1"/>
    </reaction>
</comment>
<dbReference type="Gene3D" id="3.40.30.10">
    <property type="entry name" value="Glutaredoxin"/>
    <property type="match status" value="4"/>
</dbReference>
<evidence type="ECO:0000256" key="12">
    <source>
        <dbReference type="PIRSR" id="PIRSR605792-51"/>
    </source>
</evidence>
<comment type="similarity">
    <text evidence="4 13">Belongs to the protein disulfide isomerase family.</text>
</comment>
<evidence type="ECO:0000256" key="5">
    <source>
        <dbReference type="ARBA" id="ARBA00012723"/>
    </source>
</evidence>
<dbReference type="GO" id="GO:0034976">
    <property type="term" value="P:response to endoplasmic reticulum stress"/>
    <property type="evidence" value="ECO:0007669"/>
    <property type="project" value="TreeGrafter"/>
</dbReference>
<feature type="compositionally biased region" description="Acidic residues" evidence="15">
    <location>
        <begin position="521"/>
        <end position="542"/>
    </location>
</feature>
<accession>G8BQ74</accession>
<evidence type="ECO:0000256" key="15">
    <source>
        <dbReference type="SAM" id="MobiDB-lite"/>
    </source>
</evidence>
<dbReference type="GO" id="GO:1900103">
    <property type="term" value="P:positive regulation of endoplasmic reticulum unfolded protein response"/>
    <property type="evidence" value="ECO:0007669"/>
    <property type="project" value="EnsemblFungi"/>
</dbReference>
<dbReference type="NCBIfam" id="TIGR01126">
    <property type="entry name" value="pdi_dom"/>
    <property type="match status" value="1"/>
</dbReference>
<dbReference type="InterPro" id="IPR036249">
    <property type="entry name" value="Thioredoxin-like_sf"/>
</dbReference>
<evidence type="ECO:0000313" key="17">
    <source>
        <dbReference type="EMBL" id="CCE62155.1"/>
    </source>
</evidence>
<dbReference type="EC" id="5.3.4.1" evidence="5 14"/>
<keyword evidence="10 14" id="KW-0413">Isomerase</keyword>
<dbReference type="InterPro" id="IPR005792">
    <property type="entry name" value="Prot_disulphide_isomerase"/>
</dbReference>
<dbReference type="GO" id="GO:0015035">
    <property type="term" value="F:protein-disulfide reductase activity"/>
    <property type="evidence" value="ECO:0007669"/>
    <property type="project" value="EnsemblFungi"/>
</dbReference>
<organism evidence="17 18">
    <name type="scientific">Tetrapisispora phaffii (strain ATCC 24235 / CBS 4417 / NBRC 1672 / NRRL Y-8282 / UCD 70-5)</name>
    <name type="common">Yeast</name>
    <name type="synonym">Fabospora phaffii</name>
    <dbReference type="NCBI Taxonomy" id="1071381"/>
    <lineage>
        <taxon>Eukaryota</taxon>
        <taxon>Fungi</taxon>
        <taxon>Dikarya</taxon>
        <taxon>Ascomycota</taxon>
        <taxon>Saccharomycotina</taxon>
        <taxon>Saccharomycetes</taxon>
        <taxon>Saccharomycetales</taxon>
        <taxon>Saccharomycetaceae</taxon>
        <taxon>Tetrapisispora</taxon>
    </lineage>
</organism>
<evidence type="ECO:0000256" key="14">
    <source>
        <dbReference type="RuleBase" id="RU361130"/>
    </source>
</evidence>
<dbReference type="PANTHER" id="PTHR18929">
    <property type="entry name" value="PROTEIN DISULFIDE ISOMERASE"/>
    <property type="match status" value="1"/>
</dbReference>
<feature type="disulfide bond" description="Redox-active" evidence="12">
    <location>
        <begin position="408"/>
        <end position="411"/>
    </location>
</feature>
<evidence type="ECO:0000256" key="9">
    <source>
        <dbReference type="ARBA" id="ARBA00023157"/>
    </source>
</evidence>
<dbReference type="PRINTS" id="PR00421">
    <property type="entry name" value="THIOREDOXIN"/>
</dbReference>
<dbReference type="PROSITE" id="PS51352">
    <property type="entry name" value="THIOREDOXIN_2"/>
    <property type="match status" value="2"/>
</dbReference>
<evidence type="ECO:0000256" key="6">
    <source>
        <dbReference type="ARBA" id="ARBA00022729"/>
    </source>
</evidence>
<protein>
    <recommendedName>
        <fullName evidence="5 14">Protein disulfide-isomerase</fullName>
        <ecNumber evidence="5 14">5.3.4.1</ecNumber>
    </recommendedName>
</protein>
<feature type="signal peptide" evidence="14">
    <location>
        <begin position="1"/>
        <end position="21"/>
    </location>
</feature>
<dbReference type="FunFam" id="3.40.30.10:FF:000017">
    <property type="entry name" value="Protein disulfide-isomerase A4"/>
    <property type="match status" value="1"/>
</dbReference>
<dbReference type="GO" id="GO:0106055">
    <property type="term" value="C:mannosyl-oligosaccharide 1,2-alpha-mannosidase complex"/>
    <property type="evidence" value="ECO:0007669"/>
    <property type="project" value="EnsemblFungi"/>
</dbReference>
<dbReference type="NCBIfam" id="TIGR01130">
    <property type="entry name" value="ER_PDI_fam"/>
    <property type="match status" value="1"/>
</dbReference>
<evidence type="ECO:0000256" key="1">
    <source>
        <dbReference type="ARBA" id="ARBA00001182"/>
    </source>
</evidence>
<feature type="region of interest" description="Disordered" evidence="15">
    <location>
        <begin position="512"/>
        <end position="542"/>
    </location>
</feature>
<dbReference type="Proteomes" id="UP000005666">
    <property type="component" value="Chromosome 2"/>
</dbReference>
<evidence type="ECO:0000256" key="4">
    <source>
        <dbReference type="ARBA" id="ARBA00006347"/>
    </source>
</evidence>
<dbReference type="SUPFAM" id="SSF52833">
    <property type="entry name" value="Thioredoxin-like"/>
    <property type="match status" value="4"/>
</dbReference>
<name>G8BQ74_TETPH</name>
<evidence type="ECO:0000256" key="2">
    <source>
        <dbReference type="ARBA" id="ARBA00002692"/>
    </source>
</evidence>
<reference evidence="17 18" key="1">
    <citation type="journal article" date="2011" name="Proc. Natl. Acad. Sci. U.S.A.">
        <title>Evolutionary erosion of yeast sex chromosomes by mating-type switching accidents.</title>
        <authorList>
            <person name="Gordon J.L."/>
            <person name="Armisen D."/>
            <person name="Proux-Wera E."/>
            <person name="Oheigeartaigh S.S."/>
            <person name="Byrne K.P."/>
            <person name="Wolfe K.H."/>
        </authorList>
    </citation>
    <scope>NUCLEOTIDE SEQUENCE [LARGE SCALE GENOMIC DNA]</scope>
    <source>
        <strain evidence="18">ATCC 24235 / CBS 4417 / NBRC 1672 / NRRL Y-8282 / UCD 70-5</strain>
    </source>
</reference>
<dbReference type="OMA" id="FFGMKKD"/>
<evidence type="ECO:0000256" key="3">
    <source>
        <dbReference type="ARBA" id="ARBA00004319"/>
    </source>
</evidence>
<dbReference type="InterPro" id="IPR005788">
    <property type="entry name" value="PDI_thioredoxin-like_dom"/>
</dbReference>
<proteinExistence type="inferred from homology"/>
<gene>
    <name evidence="17" type="primary">TPHA0B04860</name>
    <name evidence="17" type="ordered locus">TPHA_0B04860</name>
</gene>
<evidence type="ECO:0000259" key="16">
    <source>
        <dbReference type="PROSITE" id="PS51352"/>
    </source>
</evidence>
<dbReference type="InterPro" id="IPR013766">
    <property type="entry name" value="Thioredoxin_domain"/>
</dbReference>
<evidence type="ECO:0000256" key="13">
    <source>
        <dbReference type="RuleBase" id="RU004208"/>
    </source>
</evidence>
<evidence type="ECO:0000256" key="11">
    <source>
        <dbReference type="ARBA" id="ARBA00023284"/>
    </source>
</evidence>
<dbReference type="InterPro" id="IPR017937">
    <property type="entry name" value="Thioredoxin_CS"/>
</dbReference>
<dbReference type="GeneID" id="11535173"/>